<protein>
    <submittedName>
        <fullName evidence="2">Uncharacterized protein</fullName>
    </submittedName>
</protein>
<dbReference type="Proteomes" id="UP000799439">
    <property type="component" value="Unassembled WGS sequence"/>
</dbReference>
<feature type="region of interest" description="Disordered" evidence="1">
    <location>
        <begin position="20"/>
        <end position="49"/>
    </location>
</feature>
<organism evidence="2 3">
    <name type="scientific">Myriangium duriaei CBS 260.36</name>
    <dbReference type="NCBI Taxonomy" id="1168546"/>
    <lineage>
        <taxon>Eukaryota</taxon>
        <taxon>Fungi</taxon>
        <taxon>Dikarya</taxon>
        <taxon>Ascomycota</taxon>
        <taxon>Pezizomycotina</taxon>
        <taxon>Dothideomycetes</taxon>
        <taxon>Dothideomycetidae</taxon>
        <taxon>Myriangiales</taxon>
        <taxon>Myriangiaceae</taxon>
        <taxon>Myriangium</taxon>
    </lineage>
</organism>
<dbReference type="EMBL" id="ML996089">
    <property type="protein sequence ID" value="KAF2150304.1"/>
    <property type="molecule type" value="Genomic_DNA"/>
</dbReference>
<dbReference type="AlphaFoldDB" id="A0A9P4J0R5"/>
<accession>A0A9P4J0R5</accession>
<evidence type="ECO:0000313" key="2">
    <source>
        <dbReference type="EMBL" id="KAF2150304.1"/>
    </source>
</evidence>
<gene>
    <name evidence="2" type="ORF">K461DRAFT_280332</name>
</gene>
<feature type="compositionally biased region" description="Basic and acidic residues" evidence="1">
    <location>
        <begin position="26"/>
        <end position="49"/>
    </location>
</feature>
<evidence type="ECO:0000313" key="3">
    <source>
        <dbReference type="Proteomes" id="UP000799439"/>
    </source>
</evidence>
<name>A0A9P4J0R5_9PEZI</name>
<proteinExistence type="predicted"/>
<sequence>MGLLAMLNCFRQEDRNTSKLRTHRQFGKDVPRSLRRTSTDKSHVDETRSVHTMEAFEVPQRASGSIHTDSFQTRNRGKAALSQVRTESYGSFVEIRSKSGTVSNRSNTGGWFK</sequence>
<comment type="caution">
    <text evidence="2">The sequence shown here is derived from an EMBL/GenBank/DDBJ whole genome shotgun (WGS) entry which is preliminary data.</text>
</comment>
<keyword evidence="3" id="KW-1185">Reference proteome</keyword>
<reference evidence="2" key="1">
    <citation type="journal article" date="2020" name="Stud. Mycol.">
        <title>101 Dothideomycetes genomes: a test case for predicting lifestyles and emergence of pathogens.</title>
        <authorList>
            <person name="Haridas S."/>
            <person name="Albert R."/>
            <person name="Binder M."/>
            <person name="Bloem J."/>
            <person name="Labutti K."/>
            <person name="Salamov A."/>
            <person name="Andreopoulos B."/>
            <person name="Baker S."/>
            <person name="Barry K."/>
            <person name="Bills G."/>
            <person name="Bluhm B."/>
            <person name="Cannon C."/>
            <person name="Castanera R."/>
            <person name="Culley D."/>
            <person name="Daum C."/>
            <person name="Ezra D."/>
            <person name="Gonzalez J."/>
            <person name="Henrissat B."/>
            <person name="Kuo A."/>
            <person name="Liang C."/>
            <person name="Lipzen A."/>
            <person name="Lutzoni F."/>
            <person name="Magnuson J."/>
            <person name="Mondo S."/>
            <person name="Nolan M."/>
            <person name="Ohm R."/>
            <person name="Pangilinan J."/>
            <person name="Park H.-J."/>
            <person name="Ramirez L."/>
            <person name="Alfaro M."/>
            <person name="Sun H."/>
            <person name="Tritt A."/>
            <person name="Yoshinaga Y."/>
            <person name="Zwiers L.-H."/>
            <person name="Turgeon B."/>
            <person name="Goodwin S."/>
            <person name="Spatafora J."/>
            <person name="Crous P."/>
            <person name="Grigoriev I."/>
        </authorList>
    </citation>
    <scope>NUCLEOTIDE SEQUENCE</scope>
    <source>
        <strain evidence="2">CBS 260.36</strain>
    </source>
</reference>
<evidence type="ECO:0000256" key="1">
    <source>
        <dbReference type="SAM" id="MobiDB-lite"/>
    </source>
</evidence>